<organism evidence="3 4">
    <name type="scientific">Carpinus fangiana</name>
    <dbReference type="NCBI Taxonomy" id="176857"/>
    <lineage>
        <taxon>Eukaryota</taxon>
        <taxon>Viridiplantae</taxon>
        <taxon>Streptophyta</taxon>
        <taxon>Embryophyta</taxon>
        <taxon>Tracheophyta</taxon>
        <taxon>Spermatophyta</taxon>
        <taxon>Magnoliopsida</taxon>
        <taxon>eudicotyledons</taxon>
        <taxon>Gunneridae</taxon>
        <taxon>Pentapetalae</taxon>
        <taxon>rosids</taxon>
        <taxon>fabids</taxon>
        <taxon>Fagales</taxon>
        <taxon>Betulaceae</taxon>
        <taxon>Carpinus</taxon>
    </lineage>
</organism>
<reference evidence="3 4" key="1">
    <citation type="submission" date="2019-06" db="EMBL/GenBank/DDBJ databases">
        <title>A chromosomal-level reference genome of Carpinus fangiana (Coryloideae, Betulaceae).</title>
        <authorList>
            <person name="Yang X."/>
            <person name="Wang Z."/>
            <person name="Zhang L."/>
            <person name="Hao G."/>
            <person name="Liu J."/>
            <person name="Yang Y."/>
        </authorList>
    </citation>
    <scope>NUCLEOTIDE SEQUENCE [LARGE SCALE GENOMIC DNA]</scope>
    <source>
        <strain evidence="3">Cfa_2016G</strain>
        <tissue evidence="3">Leaf</tissue>
    </source>
</reference>
<sequence length="177" mass="19936">MGFHVLAVAGGSRAHQPCAACRMLRRKCDDNCLLAPYFPGDDVEKFAGVHRVFGASNVAKMIQMVEEAKREDAVKAIVYEATARLRDPVYGSVGAIFHLQKMVQELKVQLDSIRAQVSDSQKQKDQLLDILRNIRHLDLVSPINDYDPVLARDSFTLDDETMAYDPLQFPVECDWIL</sequence>
<name>A0A5N6QJ25_9ROSI</name>
<dbReference type="PANTHER" id="PTHR31301">
    <property type="entry name" value="LOB DOMAIN-CONTAINING PROTEIN 4-RELATED"/>
    <property type="match status" value="1"/>
</dbReference>
<keyword evidence="4" id="KW-1185">Reference proteome</keyword>
<proteinExistence type="inferred from homology"/>
<dbReference type="InterPro" id="IPR004883">
    <property type="entry name" value="LOB"/>
</dbReference>
<gene>
    <name evidence="3" type="ORF">FH972_003784</name>
</gene>
<evidence type="ECO:0000313" key="4">
    <source>
        <dbReference type="Proteomes" id="UP000327013"/>
    </source>
</evidence>
<evidence type="ECO:0000313" key="3">
    <source>
        <dbReference type="EMBL" id="KAE7999342.1"/>
    </source>
</evidence>
<comment type="similarity">
    <text evidence="1">Belongs to the LOB domain-containing protein family.</text>
</comment>
<accession>A0A5N6QJ25</accession>
<dbReference type="Proteomes" id="UP000327013">
    <property type="component" value="Chromosome 1"/>
</dbReference>
<evidence type="ECO:0000256" key="1">
    <source>
        <dbReference type="ARBA" id="ARBA00005474"/>
    </source>
</evidence>
<protein>
    <recommendedName>
        <fullName evidence="2">LOB domain-containing protein</fullName>
    </recommendedName>
</protein>
<dbReference type="OrthoDB" id="1137559at2759"/>
<feature type="domain" description="LOB" evidence="2">
    <location>
        <begin position="16"/>
        <end position="117"/>
    </location>
</feature>
<dbReference type="EMBL" id="CM017321">
    <property type="protein sequence ID" value="KAE7999342.1"/>
    <property type="molecule type" value="Genomic_DNA"/>
</dbReference>
<dbReference type="Pfam" id="PF03195">
    <property type="entry name" value="LOB"/>
    <property type="match status" value="1"/>
</dbReference>
<dbReference type="PROSITE" id="PS50891">
    <property type="entry name" value="LOB"/>
    <property type="match status" value="1"/>
</dbReference>
<evidence type="ECO:0000259" key="2">
    <source>
        <dbReference type="PROSITE" id="PS50891"/>
    </source>
</evidence>
<dbReference type="PANTHER" id="PTHR31301:SF77">
    <property type="entry name" value="LOB DOMAIN-CONTAINING PROTEIN 1-LIKE"/>
    <property type="match status" value="1"/>
</dbReference>
<dbReference type="AlphaFoldDB" id="A0A5N6QJ25"/>